<evidence type="ECO:0000313" key="7">
    <source>
        <dbReference type="Proteomes" id="UP001194696"/>
    </source>
</evidence>
<dbReference type="PANTHER" id="PTHR43400:SF10">
    <property type="entry name" value="3-OXOSTEROID 1-DEHYDROGENASE"/>
    <property type="match status" value="1"/>
</dbReference>
<proteinExistence type="predicted"/>
<dbReference type="Gene3D" id="3.50.50.60">
    <property type="entry name" value="FAD/NAD(P)-binding domain"/>
    <property type="match status" value="2"/>
</dbReference>
<feature type="domain" description="FAD-dependent oxidoreductase 2 FAD-binding" evidence="5">
    <location>
        <begin position="29"/>
        <end position="556"/>
    </location>
</feature>
<evidence type="ECO:0000256" key="2">
    <source>
        <dbReference type="ARBA" id="ARBA00022630"/>
    </source>
</evidence>
<dbReference type="EMBL" id="JAAAIM010000683">
    <property type="protein sequence ID" value="KAG0285282.1"/>
    <property type="molecule type" value="Genomic_DNA"/>
</dbReference>
<dbReference type="SUPFAM" id="SSF56425">
    <property type="entry name" value="Succinate dehydrogenase/fumarate reductase flavoprotein, catalytic domain"/>
    <property type="match status" value="1"/>
</dbReference>
<comment type="caution">
    <text evidence="6">The sequence shown here is derived from an EMBL/GenBank/DDBJ whole genome shotgun (WGS) entry which is preliminary data.</text>
</comment>
<dbReference type="Pfam" id="PF00890">
    <property type="entry name" value="FAD_binding_2"/>
    <property type="match status" value="1"/>
</dbReference>
<keyword evidence="7" id="KW-1185">Reference proteome</keyword>
<dbReference type="NCBIfam" id="NF005882">
    <property type="entry name" value="PRK07843.1"/>
    <property type="match status" value="1"/>
</dbReference>
<evidence type="ECO:0000256" key="3">
    <source>
        <dbReference type="ARBA" id="ARBA00022827"/>
    </source>
</evidence>
<keyword evidence="4" id="KW-0560">Oxidoreductase</keyword>
<dbReference type="InterPro" id="IPR050315">
    <property type="entry name" value="FAD-oxidoreductase_2"/>
</dbReference>
<accession>A0ABQ7JU77</accession>
<sequence>MGCFPLKFPNTRNEQVLASFPGQQLDEYDVIVVGSGAAGMTAALTAKKRGLNVVIVEKSKYFGGSTARSGGVIWLPNNSVILGAGVPDSPEQAATYLSQVVGPDVPIERQQAFLEQGPKMLDFVMDNSPLRFRFLKNYSDYYPNLPGGLNIGRSIEPVQVDANRLGTEKHNINWPYMPIPSATVIYTADYKWLSLAGVNIKGLATAVKCAIAALKAATLGQKPLTMGAGLVTGLRLGLMDAEVAVWLNSPLVDLVQDVDGISGVVIEQSGVRRTIHARKGVIIGSGGFEHNAEMRDNYQQQPINTNWSVGSKDNTGDGIRAGAKIGAALNLMDDSWWGPTIPVPGEPYFCLSERSLPGGLFVNKHGKRFVNEAGPYCEVVHIMYKQDRSDDGSEIPTWMIVDQRYRNRYLFKDVPGGFPIPKLWYESGVVKRAKTLQELAQDINVPADTLQATVMRFNGHAKNGVDEDFGRGNNMYDRFYTDPAVKPNPCLAPLEKSPFYAFKMAPGDLGTKGGIVTDAKARALRSDGTVIKGLWAAGNASSAVMGNSYAGPGSTLGPAMTFGYIAANNIADS</sequence>
<dbReference type="InterPro" id="IPR027477">
    <property type="entry name" value="Succ_DH/fumarate_Rdtase_cat_sf"/>
</dbReference>
<evidence type="ECO:0000256" key="4">
    <source>
        <dbReference type="ARBA" id="ARBA00023002"/>
    </source>
</evidence>
<organism evidence="6 7">
    <name type="scientific">Linnemannia gamsii</name>
    <dbReference type="NCBI Taxonomy" id="64522"/>
    <lineage>
        <taxon>Eukaryota</taxon>
        <taxon>Fungi</taxon>
        <taxon>Fungi incertae sedis</taxon>
        <taxon>Mucoromycota</taxon>
        <taxon>Mortierellomycotina</taxon>
        <taxon>Mortierellomycetes</taxon>
        <taxon>Mortierellales</taxon>
        <taxon>Mortierellaceae</taxon>
        <taxon>Linnemannia</taxon>
    </lineage>
</organism>
<comment type="cofactor">
    <cofactor evidence="1">
        <name>FAD</name>
        <dbReference type="ChEBI" id="CHEBI:57692"/>
    </cofactor>
</comment>
<keyword evidence="3" id="KW-0274">FAD</keyword>
<protein>
    <recommendedName>
        <fullName evidence="5">FAD-dependent oxidoreductase 2 FAD-binding domain-containing protein</fullName>
    </recommendedName>
</protein>
<reference evidence="6 7" key="1">
    <citation type="journal article" date="2020" name="Fungal Divers.">
        <title>Resolving the Mortierellaceae phylogeny through synthesis of multi-gene phylogenetics and phylogenomics.</title>
        <authorList>
            <person name="Vandepol N."/>
            <person name="Liber J."/>
            <person name="Desiro A."/>
            <person name="Na H."/>
            <person name="Kennedy M."/>
            <person name="Barry K."/>
            <person name="Grigoriev I.V."/>
            <person name="Miller A.N."/>
            <person name="O'Donnell K."/>
            <person name="Stajich J.E."/>
            <person name="Bonito G."/>
        </authorList>
    </citation>
    <scope>NUCLEOTIDE SEQUENCE [LARGE SCALE GENOMIC DNA]</scope>
    <source>
        <strain evidence="6 7">AD045</strain>
    </source>
</reference>
<dbReference type="InterPro" id="IPR003953">
    <property type="entry name" value="FAD-dep_OxRdtase_2_FAD-bd"/>
</dbReference>
<gene>
    <name evidence="6" type="ORF">BGZ96_010440</name>
</gene>
<evidence type="ECO:0000256" key="1">
    <source>
        <dbReference type="ARBA" id="ARBA00001974"/>
    </source>
</evidence>
<dbReference type="PANTHER" id="PTHR43400">
    <property type="entry name" value="FUMARATE REDUCTASE"/>
    <property type="match status" value="1"/>
</dbReference>
<dbReference type="SUPFAM" id="SSF51905">
    <property type="entry name" value="FAD/NAD(P)-binding domain"/>
    <property type="match status" value="1"/>
</dbReference>
<dbReference type="Proteomes" id="UP001194696">
    <property type="component" value="Unassembled WGS sequence"/>
</dbReference>
<evidence type="ECO:0000313" key="6">
    <source>
        <dbReference type="EMBL" id="KAG0285282.1"/>
    </source>
</evidence>
<dbReference type="InterPro" id="IPR036188">
    <property type="entry name" value="FAD/NAD-bd_sf"/>
</dbReference>
<evidence type="ECO:0000259" key="5">
    <source>
        <dbReference type="Pfam" id="PF00890"/>
    </source>
</evidence>
<name>A0ABQ7JU77_9FUNG</name>
<keyword evidence="2" id="KW-0285">Flavoprotein</keyword>